<evidence type="ECO:0000313" key="3">
    <source>
        <dbReference type="EMBL" id="GAA1985168.1"/>
    </source>
</evidence>
<protein>
    <submittedName>
        <fullName evidence="3">DUF58 domain-containing protein</fullName>
    </submittedName>
</protein>
<comment type="caution">
    <text evidence="3">The sequence shown here is derived from an EMBL/GenBank/DDBJ whole genome shotgun (WGS) entry which is preliminary data.</text>
</comment>
<organism evidence="3 4">
    <name type="scientific">Microbacterium pumilum</name>
    <dbReference type="NCBI Taxonomy" id="344165"/>
    <lineage>
        <taxon>Bacteria</taxon>
        <taxon>Bacillati</taxon>
        <taxon>Actinomycetota</taxon>
        <taxon>Actinomycetes</taxon>
        <taxon>Micrococcales</taxon>
        <taxon>Microbacteriaceae</taxon>
        <taxon>Microbacterium</taxon>
    </lineage>
</organism>
<feature type="transmembrane region" description="Helical" evidence="1">
    <location>
        <begin position="47"/>
        <end position="66"/>
    </location>
</feature>
<dbReference type="Proteomes" id="UP001500326">
    <property type="component" value="Unassembled WGS sequence"/>
</dbReference>
<gene>
    <name evidence="3" type="ORF">GCM10009777_18930</name>
</gene>
<proteinExistence type="predicted"/>
<dbReference type="EMBL" id="BAAAOH010000001">
    <property type="protein sequence ID" value="GAA1985168.1"/>
    <property type="molecule type" value="Genomic_DNA"/>
</dbReference>
<evidence type="ECO:0000313" key="4">
    <source>
        <dbReference type="Proteomes" id="UP001500326"/>
    </source>
</evidence>
<dbReference type="Pfam" id="PF01882">
    <property type="entry name" value="DUF58"/>
    <property type="match status" value="1"/>
</dbReference>
<reference evidence="3 4" key="1">
    <citation type="journal article" date="2019" name="Int. J. Syst. Evol. Microbiol.">
        <title>The Global Catalogue of Microorganisms (GCM) 10K type strain sequencing project: providing services to taxonomists for standard genome sequencing and annotation.</title>
        <authorList>
            <consortium name="The Broad Institute Genomics Platform"/>
            <consortium name="The Broad Institute Genome Sequencing Center for Infectious Disease"/>
            <person name="Wu L."/>
            <person name="Ma J."/>
        </authorList>
    </citation>
    <scope>NUCLEOTIDE SEQUENCE [LARGE SCALE GENOMIC DNA]</scope>
    <source>
        <strain evidence="3 4">JCM 14902</strain>
    </source>
</reference>
<sequence length="448" mass="48132">MEVSEIPDQPKTRSSLYVTGRLPLLVAIGAVPVVLLSGAGIDPALVAWGWGAVCTVLTLADAVAAPDPRMLTVERRIPRRVLLGQRADAELRLRNTGSRTVRGRVRDAWQPTAGAPRDHPVIDIPPGEGRTIAVPLLPRRRGELTSRFVIARSDGPLRLAGRQLRIDSAGAIRVLPPFTARRHLASRLARLRELDGNTSVQVRGQGTEFDSLREYVRGDDVRSIDWRATARASTTMLRTWRPERDRHVVIVIDTGRTAAARVGDGVRMDAAMEAALLLAALATRAGDHTHLLMFDRVVRARVTRVDGPGLLPALVDAMAAVEPQLIDTDWDAAFAHVRGLTSRPSLVVLLTAQDAAEAARGFLGSLPGLTRRAHVLVGTVTDESPAPPERPDAADVYRAAAAERADRDAAAVAAAIARAGAEAIAADPEHLPPRIADRYLALKAAGRL</sequence>
<evidence type="ECO:0000259" key="2">
    <source>
        <dbReference type="Pfam" id="PF01882"/>
    </source>
</evidence>
<accession>A0ABN2SE64</accession>
<dbReference type="PANTHER" id="PTHR33608:SF3">
    <property type="entry name" value="SLR2013 PROTEIN"/>
    <property type="match status" value="1"/>
</dbReference>
<feature type="transmembrane region" description="Helical" evidence="1">
    <location>
        <begin position="21"/>
        <end position="41"/>
    </location>
</feature>
<keyword evidence="1" id="KW-1133">Transmembrane helix</keyword>
<feature type="domain" description="DUF58" evidence="2">
    <location>
        <begin position="212"/>
        <end position="382"/>
    </location>
</feature>
<dbReference type="PANTHER" id="PTHR33608">
    <property type="entry name" value="BLL2464 PROTEIN"/>
    <property type="match status" value="1"/>
</dbReference>
<keyword evidence="4" id="KW-1185">Reference proteome</keyword>
<evidence type="ECO:0000256" key="1">
    <source>
        <dbReference type="SAM" id="Phobius"/>
    </source>
</evidence>
<name>A0ABN2SE64_9MICO</name>
<keyword evidence="1" id="KW-0812">Transmembrane</keyword>
<keyword evidence="1" id="KW-0472">Membrane</keyword>
<dbReference type="InterPro" id="IPR002881">
    <property type="entry name" value="DUF58"/>
</dbReference>